<dbReference type="PANTHER" id="PTHR37089">
    <property type="entry name" value="PROTEIN U-RELATED"/>
    <property type="match status" value="1"/>
</dbReference>
<dbReference type="Pfam" id="PF05229">
    <property type="entry name" value="SCPU"/>
    <property type="match status" value="2"/>
</dbReference>
<dbReference type="SMART" id="SM00972">
    <property type="entry name" value="SCPU"/>
    <property type="match status" value="2"/>
</dbReference>
<dbReference type="eggNOG" id="COG5430">
    <property type="taxonomic scope" value="Bacteria"/>
</dbReference>
<feature type="domain" description="Spore coat protein U/FanG" evidence="2">
    <location>
        <begin position="24"/>
        <end position="150"/>
    </location>
</feature>
<feature type="signal peptide" evidence="1">
    <location>
        <begin position="1"/>
        <end position="26"/>
    </location>
</feature>
<evidence type="ECO:0000256" key="1">
    <source>
        <dbReference type="SAM" id="SignalP"/>
    </source>
</evidence>
<evidence type="ECO:0000259" key="2">
    <source>
        <dbReference type="Pfam" id="PF05229"/>
    </source>
</evidence>
<dbReference type="InterPro" id="IPR053167">
    <property type="entry name" value="Spore_coat_component"/>
</dbReference>
<dbReference type="Proteomes" id="UP000000686">
    <property type="component" value="Chromosome"/>
</dbReference>
<gene>
    <name evidence="3" type="ordered locus">Psefu_0845</name>
</gene>
<dbReference type="KEGG" id="pfv:Psefu_0845"/>
<reference evidence="3 4" key="1">
    <citation type="submission" date="2011-04" db="EMBL/GenBank/DDBJ databases">
        <title>Complete sequence of Pseudomonas fulva 12-X.</title>
        <authorList>
            <consortium name="US DOE Joint Genome Institute"/>
            <person name="Lucas S."/>
            <person name="Han J."/>
            <person name="Lapidus A."/>
            <person name="Cheng J.-F."/>
            <person name="Goodwin L."/>
            <person name="Pitluck S."/>
            <person name="Peters L."/>
            <person name="Mikhailova N."/>
            <person name="Pagani I."/>
            <person name="Davenport K."/>
            <person name="Han C."/>
            <person name="Tapia R."/>
            <person name="Land M."/>
            <person name="Hauser L."/>
            <person name="Kyrpides N."/>
            <person name="Ivanova N."/>
            <person name="Pagani I."/>
            <person name="Lcollab F.I."/>
            <person name="Woyke T."/>
        </authorList>
    </citation>
    <scope>NUCLEOTIDE SEQUENCE [LARGE SCALE GENOMIC DNA]</scope>
    <source>
        <strain evidence="4">12-X</strain>
    </source>
</reference>
<feature type="domain" description="Spore coat protein U/FanG" evidence="2">
    <location>
        <begin position="195"/>
        <end position="323"/>
    </location>
</feature>
<dbReference type="OrthoDB" id="8901110at2"/>
<dbReference type="HOGENOM" id="CLU_070506_0_0_6"/>
<evidence type="ECO:0000313" key="4">
    <source>
        <dbReference type="Proteomes" id="UP000000686"/>
    </source>
</evidence>
<accession>F6A8Z5</accession>
<sequence length="327" mass="33871">MPLKEARVRRVLLALLLLILPGLAAANCTAPGATVSLGSTNSLSLITTAQQAAGSGGISCTGSLTLLANNFTRVTLNSTPVLSRDGRQIPLQVFTNSGYTNALQTGQPVILNGATLLALGGSGASVPLYFRTATGANVPAGTYTATLSLTWQYAVCTGISAVGICTAWSRSPGTATPNCNLLSCSQPSTWGAGSTVTVTVSLVVTKACVISSSELVMDFGTQALVSQFAPVTRSVGVTCTNTEGYTVGFDNGQNYQAPWRRMISGSSFLGYNLYFPNTSTVWTTSQTQPMVGTGLLQSIPFQGVINPAQANVPAGTYTDNVTVIIQY</sequence>
<dbReference type="AlphaFoldDB" id="F6A8Z5"/>
<protein>
    <submittedName>
        <fullName evidence="3">Spore coat protein U</fullName>
    </submittedName>
</protein>
<dbReference type="EMBL" id="CP002727">
    <property type="protein sequence ID" value="AEF20823.1"/>
    <property type="molecule type" value="Genomic_DNA"/>
</dbReference>
<name>F6A8Z5_PSEF1</name>
<keyword evidence="4" id="KW-1185">Reference proteome</keyword>
<dbReference type="STRING" id="743720.Psefu_0845"/>
<proteinExistence type="predicted"/>
<dbReference type="InterPro" id="IPR007893">
    <property type="entry name" value="Spore_coat_U/FanG"/>
</dbReference>
<evidence type="ECO:0000313" key="3">
    <source>
        <dbReference type="EMBL" id="AEF20823.1"/>
    </source>
</evidence>
<dbReference type="PANTHER" id="PTHR37089:SF1">
    <property type="entry name" value="MEMBRANE PROTEIN"/>
    <property type="match status" value="1"/>
</dbReference>
<feature type="chain" id="PRO_5003330794" evidence="1">
    <location>
        <begin position="27"/>
        <end position="327"/>
    </location>
</feature>
<organism evidence="3 4">
    <name type="scientific">Pseudomonas fulva (strain 12-X)</name>
    <dbReference type="NCBI Taxonomy" id="743720"/>
    <lineage>
        <taxon>Bacteria</taxon>
        <taxon>Pseudomonadati</taxon>
        <taxon>Pseudomonadota</taxon>
        <taxon>Gammaproteobacteria</taxon>
        <taxon>Pseudomonadales</taxon>
        <taxon>Pseudomonadaceae</taxon>
        <taxon>Pseudomonas</taxon>
    </lineage>
</organism>
<keyword evidence="1" id="KW-0732">Signal</keyword>